<gene>
    <name evidence="1" type="ORF">DFJ43DRAFT_966034</name>
</gene>
<dbReference type="SUPFAM" id="SSF50104">
    <property type="entry name" value="Translation proteins SH3-like domain"/>
    <property type="match status" value="1"/>
</dbReference>
<dbReference type="EMBL" id="JANVFO010000189">
    <property type="protein sequence ID" value="KAJ3709420.1"/>
    <property type="molecule type" value="Genomic_DNA"/>
</dbReference>
<proteinExistence type="predicted"/>
<reference evidence="1" key="1">
    <citation type="submission" date="2022-08" db="EMBL/GenBank/DDBJ databases">
        <authorList>
            <consortium name="DOE Joint Genome Institute"/>
            <person name="Min B."/>
            <person name="Sierra-Patev S."/>
            <person name="Naranjo-Ortiz M."/>
            <person name="Looney B."/>
            <person name="Konkel Z."/>
            <person name="Slot J.C."/>
            <person name="Sakamoto Y."/>
            <person name="Steenwyk J.L."/>
            <person name="Rokas A."/>
            <person name="Carro J."/>
            <person name="Camarero S."/>
            <person name="Ferreira P."/>
            <person name="Molpeceres G."/>
            <person name="Ruiz-duenas F.J."/>
            <person name="Serrano A."/>
            <person name="Henrissat B."/>
            <person name="Drula E."/>
            <person name="Hughes K.W."/>
            <person name="Mata J.L."/>
            <person name="Ishikawa N.K."/>
            <person name="Vargas-Isla R."/>
            <person name="Ushijima S."/>
            <person name="Smith C.A."/>
            <person name="Ahrendt S."/>
            <person name="Andreopoulos W."/>
            <person name="He G."/>
            <person name="LaButti K."/>
            <person name="Lipzen A."/>
            <person name="Ng V."/>
            <person name="Riley R."/>
            <person name="Sandor L."/>
            <person name="Barry K."/>
            <person name="Martinez A.T."/>
            <person name="Xiao Y."/>
            <person name="Gibbons J.G."/>
            <person name="Terashima K."/>
            <person name="Hibbett D.S."/>
            <person name="Grigoriev I.V."/>
        </authorList>
    </citation>
    <scope>NUCLEOTIDE SEQUENCE</scope>
    <source>
        <strain evidence="1">ET3784</strain>
    </source>
</reference>
<accession>A0AA38J6V5</accession>
<organism evidence="1 2">
    <name type="scientific">Lentinula guzmanii</name>
    <dbReference type="NCBI Taxonomy" id="2804957"/>
    <lineage>
        <taxon>Eukaryota</taxon>
        <taxon>Fungi</taxon>
        <taxon>Dikarya</taxon>
        <taxon>Basidiomycota</taxon>
        <taxon>Agaricomycotina</taxon>
        <taxon>Agaricomycetes</taxon>
        <taxon>Agaricomycetidae</taxon>
        <taxon>Agaricales</taxon>
        <taxon>Marasmiineae</taxon>
        <taxon>Omphalotaceae</taxon>
        <taxon>Lentinula</taxon>
    </lineage>
</organism>
<feature type="non-terminal residue" evidence="1">
    <location>
        <position position="220"/>
    </location>
</feature>
<dbReference type="Proteomes" id="UP001176059">
    <property type="component" value="Unassembled WGS sequence"/>
</dbReference>
<name>A0AA38J6V5_9AGAR</name>
<reference evidence="1" key="2">
    <citation type="journal article" date="2023" name="Proc. Natl. Acad. Sci. U.S.A.">
        <title>A global phylogenomic analysis of the shiitake genus Lentinula.</title>
        <authorList>
            <person name="Sierra-Patev S."/>
            <person name="Min B."/>
            <person name="Naranjo-Ortiz M."/>
            <person name="Looney B."/>
            <person name="Konkel Z."/>
            <person name="Slot J.C."/>
            <person name="Sakamoto Y."/>
            <person name="Steenwyk J.L."/>
            <person name="Rokas A."/>
            <person name="Carro J."/>
            <person name="Camarero S."/>
            <person name="Ferreira P."/>
            <person name="Molpeceres G."/>
            <person name="Ruiz-Duenas F.J."/>
            <person name="Serrano A."/>
            <person name="Henrissat B."/>
            <person name="Drula E."/>
            <person name="Hughes K.W."/>
            <person name="Mata J.L."/>
            <person name="Ishikawa N.K."/>
            <person name="Vargas-Isla R."/>
            <person name="Ushijima S."/>
            <person name="Smith C.A."/>
            <person name="Donoghue J."/>
            <person name="Ahrendt S."/>
            <person name="Andreopoulos W."/>
            <person name="He G."/>
            <person name="LaButti K."/>
            <person name="Lipzen A."/>
            <person name="Ng V."/>
            <person name="Riley R."/>
            <person name="Sandor L."/>
            <person name="Barry K."/>
            <person name="Martinez A.T."/>
            <person name="Xiao Y."/>
            <person name="Gibbons J.G."/>
            <person name="Terashima K."/>
            <person name="Grigoriev I.V."/>
            <person name="Hibbett D."/>
        </authorList>
    </citation>
    <scope>NUCLEOTIDE SEQUENCE</scope>
    <source>
        <strain evidence="1">ET3784</strain>
    </source>
</reference>
<evidence type="ECO:0008006" key="3">
    <source>
        <dbReference type="Google" id="ProtNLM"/>
    </source>
</evidence>
<protein>
    <recommendedName>
        <fullName evidence="3">KOW domain-containing protein</fullName>
    </recommendedName>
</protein>
<comment type="caution">
    <text evidence="1">The sequence shown here is derived from an EMBL/GenBank/DDBJ whole genome shotgun (WGS) entry which is preliminary data.</text>
</comment>
<sequence length="220" mass="24792">FKYQNQFFKSGLLIEYFSPAMLSVAPDISWDNHRLFIASKHPLVLQRLNSMPMPELWHFEEGESVSIVGEELDLHGEIARGIITRVSIGACEVDTDIGETIVVRMDHLVKRFIPGDYVKVMKGPHADMNGLIGERDGCVLGLIPDFAHSVVSIPNSSLPTLTNNFPWKDLKVRIIDHDFYAQIEGVITRAWPDGHGSARILMYIPSHDCSFELDYTQVAE</sequence>
<dbReference type="AlphaFoldDB" id="A0AA38J6V5"/>
<feature type="non-terminal residue" evidence="1">
    <location>
        <position position="1"/>
    </location>
</feature>
<evidence type="ECO:0000313" key="1">
    <source>
        <dbReference type="EMBL" id="KAJ3709420.1"/>
    </source>
</evidence>
<dbReference type="InterPro" id="IPR008991">
    <property type="entry name" value="Translation_prot_SH3-like_sf"/>
</dbReference>
<evidence type="ECO:0000313" key="2">
    <source>
        <dbReference type="Proteomes" id="UP001176059"/>
    </source>
</evidence>
<keyword evidence="2" id="KW-1185">Reference proteome</keyword>